<accession>A0A915HH34</accession>
<organism evidence="1 2">
    <name type="scientific">Romanomermis culicivorax</name>
    <name type="common">Nematode worm</name>
    <dbReference type="NCBI Taxonomy" id="13658"/>
    <lineage>
        <taxon>Eukaryota</taxon>
        <taxon>Metazoa</taxon>
        <taxon>Ecdysozoa</taxon>
        <taxon>Nematoda</taxon>
        <taxon>Enoplea</taxon>
        <taxon>Dorylaimia</taxon>
        <taxon>Mermithida</taxon>
        <taxon>Mermithoidea</taxon>
        <taxon>Mermithidae</taxon>
        <taxon>Romanomermis</taxon>
    </lineage>
</organism>
<sequence length="18" mass="2031">MVAIIGGLKSRKRLMFIP</sequence>
<keyword evidence="1" id="KW-1185">Reference proteome</keyword>
<proteinExistence type="predicted"/>
<dbReference type="AlphaFoldDB" id="A0A915HH34"/>
<name>A0A915HH34_ROMCU</name>
<reference evidence="2" key="1">
    <citation type="submission" date="2022-11" db="UniProtKB">
        <authorList>
            <consortium name="WormBaseParasite"/>
        </authorList>
    </citation>
    <scope>IDENTIFICATION</scope>
</reference>
<evidence type="ECO:0000313" key="1">
    <source>
        <dbReference type="Proteomes" id="UP000887565"/>
    </source>
</evidence>
<evidence type="ECO:0000313" key="2">
    <source>
        <dbReference type="WBParaSite" id="nRc.2.0.1.t01317-RA"/>
    </source>
</evidence>
<protein>
    <submittedName>
        <fullName evidence="2">Uncharacterized protein</fullName>
    </submittedName>
</protein>
<dbReference type="WBParaSite" id="nRc.2.0.1.t01317-RA">
    <property type="protein sequence ID" value="nRc.2.0.1.t01317-RA"/>
    <property type="gene ID" value="nRc.2.0.1.g01317"/>
</dbReference>
<dbReference type="Proteomes" id="UP000887565">
    <property type="component" value="Unplaced"/>
</dbReference>